<keyword evidence="13 15" id="KW-0275">Fatty acid biosynthesis</keyword>
<evidence type="ECO:0000256" key="3">
    <source>
        <dbReference type="ARBA" id="ARBA00007811"/>
    </source>
</evidence>
<dbReference type="Proteomes" id="UP000298663">
    <property type="component" value="Unassembled WGS sequence"/>
</dbReference>
<reference evidence="17 18" key="2">
    <citation type="journal article" date="2019" name="G3 (Bethesda)">
        <title>Hybrid Assembly of the Genome of the Entomopathogenic Nematode Steinernema carpocapsae Identifies the X-Chromosome.</title>
        <authorList>
            <person name="Serra L."/>
            <person name="Macchietto M."/>
            <person name="Macias-Munoz A."/>
            <person name="McGill C.J."/>
            <person name="Rodriguez I.M."/>
            <person name="Rodriguez B."/>
            <person name="Murad R."/>
            <person name="Mortazavi A."/>
        </authorList>
    </citation>
    <scope>NUCLEOTIDE SEQUENCE [LARGE SCALE GENOMIC DNA]</scope>
    <source>
        <strain evidence="17 18">ALL</strain>
    </source>
</reference>
<feature type="domain" description="CS" evidence="16">
    <location>
        <begin position="103"/>
        <end position="195"/>
    </location>
</feature>
<evidence type="ECO:0000256" key="14">
    <source>
        <dbReference type="ARBA" id="ARBA00023239"/>
    </source>
</evidence>
<dbReference type="PANTHER" id="PTHR11035">
    <property type="entry name" value="VERY-LONG-CHAIN (3R)-3-HYDROXYACYL-COA DEHYDRATASE"/>
    <property type="match status" value="1"/>
</dbReference>
<feature type="transmembrane region" description="Helical" evidence="15">
    <location>
        <begin position="458"/>
        <end position="478"/>
    </location>
</feature>
<dbReference type="GO" id="GO:0030148">
    <property type="term" value="P:sphingolipid biosynthetic process"/>
    <property type="evidence" value="ECO:0007669"/>
    <property type="project" value="TreeGrafter"/>
</dbReference>
<keyword evidence="11 15" id="KW-0443">Lipid metabolism</keyword>
<accession>A0A4U5MSP9</accession>
<keyword evidence="9 15" id="KW-1133">Transmembrane helix</keyword>
<dbReference type="GO" id="GO:0030497">
    <property type="term" value="P:fatty acid elongation"/>
    <property type="evidence" value="ECO:0007669"/>
    <property type="project" value="TreeGrafter"/>
</dbReference>
<proteinExistence type="inferred from homology"/>
<dbReference type="SUPFAM" id="SSF49764">
    <property type="entry name" value="HSP20-like chaperones"/>
    <property type="match status" value="1"/>
</dbReference>
<keyword evidence="7 15" id="KW-0256">Endoplasmic reticulum</keyword>
<reference evidence="17 18" key="1">
    <citation type="journal article" date="2015" name="Genome Biol.">
        <title>Comparative genomics of Steinernema reveals deeply conserved gene regulatory networks.</title>
        <authorList>
            <person name="Dillman A.R."/>
            <person name="Macchietto M."/>
            <person name="Porter C.F."/>
            <person name="Rogers A."/>
            <person name="Williams B."/>
            <person name="Antoshechkin I."/>
            <person name="Lee M.M."/>
            <person name="Goodwin Z."/>
            <person name="Lu X."/>
            <person name="Lewis E.E."/>
            <person name="Goodrich-Blair H."/>
            <person name="Stock S.P."/>
            <person name="Adams B.J."/>
            <person name="Sternberg P.W."/>
            <person name="Mortazavi A."/>
        </authorList>
    </citation>
    <scope>NUCLEOTIDE SEQUENCE [LARGE SCALE GENOMIC DNA]</scope>
    <source>
        <strain evidence="17 18">ALL</strain>
    </source>
</reference>
<dbReference type="UniPathway" id="UPA00094"/>
<dbReference type="EMBL" id="AZBU02000006">
    <property type="protein sequence ID" value="TKR72730.1"/>
    <property type="molecule type" value="Genomic_DNA"/>
</dbReference>
<name>A0A4U5MSP9_STECR</name>
<evidence type="ECO:0000256" key="5">
    <source>
        <dbReference type="ARBA" id="ARBA00022516"/>
    </source>
</evidence>
<evidence type="ECO:0000256" key="10">
    <source>
        <dbReference type="ARBA" id="ARBA00023054"/>
    </source>
</evidence>
<feature type="transmembrane region" description="Helical" evidence="15">
    <location>
        <begin position="418"/>
        <end position="438"/>
    </location>
</feature>
<evidence type="ECO:0000256" key="15">
    <source>
        <dbReference type="RuleBase" id="RU363109"/>
    </source>
</evidence>
<dbReference type="PANTHER" id="PTHR11035:SF35">
    <property type="entry name" value="VERY-LONG-CHAIN (3R)-3-HYDROXYACYL-COA DEHYDRATASE"/>
    <property type="match status" value="1"/>
</dbReference>
<evidence type="ECO:0000256" key="2">
    <source>
        <dbReference type="ARBA" id="ARBA00005194"/>
    </source>
</evidence>
<keyword evidence="6 15" id="KW-0812">Transmembrane</keyword>
<evidence type="ECO:0000313" key="18">
    <source>
        <dbReference type="Proteomes" id="UP000298663"/>
    </source>
</evidence>
<comment type="pathway">
    <text evidence="2 15">Lipid metabolism; fatty acid biosynthesis.</text>
</comment>
<feature type="transmembrane region" description="Helical" evidence="15">
    <location>
        <begin position="281"/>
        <end position="300"/>
    </location>
</feature>
<dbReference type="EC" id="4.2.1.134" evidence="4 15"/>
<keyword evidence="18" id="KW-1185">Reference proteome</keyword>
<gene>
    <name evidence="17" type="ORF">L596_020137</name>
</gene>
<keyword evidence="14 15" id="KW-0456">Lyase</keyword>
<dbReference type="InterPro" id="IPR008978">
    <property type="entry name" value="HSP20-like_chaperone"/>
</dbReference>
<dbReference type="GO" id="GO:0042761">
    <property type="term" value="P:very long-chain fatty acid biosynthetic process"/>
    <property type="evidence" value="ECO:0007669"/>
    <property type="project" value="TreeGrafter"/>
</dbReference>
<comment type="function">
    <text evidence="15">Catalyzes the third of the four reactions of the long-chain fatty acids elongation cycle. This endoplasmic reticulum-bound enzymatic process, allows the addition of two carbons to the chain of long- and very long-chain fatty acids/VLCFAs per cycle. This enzyme catalyzes the dehydration of the 3-hydroxyacyl-CoA intermediate into trans-2,3-enoyl-CoA, within each cycle of fatty acid elongation. Thereby, it participates to the production of VLCFAs of different chain lengths that are involved in multiple biological processes as precursors of membrane lipids and lipid mediators.</text>
</comment>
<organism evidence="17 18">
    <name type="scientific">Steinernema carpocapsae</name>
    <name type="common">Entomopathogenic nematode</name>
    <dbReference type="NCBI Taxonomy" id="34508"/>
    <lineage>
        <taxon>Eukaryota</taxon>
        <taxon>Metazoa</taxon>
        <taxon>Ecdysozoa</taxon>
        <taxon>Nematoda</taxon>
        <taxon>Chromadorea</taxon>
        <taxon>Rhabditida</taxon>
        <taxon>Tylenchina</taxon>
        <taxon>Panagrolaimomorpha</taxon>
        <taxon>Strongyloidoidea</taxon>
        <taxon>Steinernematidae</taxon>
        <taxon>Steinernema</taxon>
    </lineage>
</organism>
<evidence type="ECO:0000256" key="9">
    <source>
        <dbReference type="ARBA" id="ARBA00022989"/>
    </source>
</evidence>
<dbReference type="InterPro" id="IPR007482">
    <property type="entry name" value="Tyr_Pase-like_PTPLA"/>
</dbReference>
<evidence type="ECO:0000256" key="4">
    <source>
        <dbReference type="ARBA" id="ARBA00013122"/>
    </source>
</evidence>
<evidence type="ECO:0000256" key="12">
    <source>
        <dbReference type="ARBA" id="ARBA00023136"/>
    </source>
</evidence>
<evidence type="ECO:0000256" key="6">
    <source>
        <dbReference type="ARBA" id="ARBA00022692"/>
    </source>
</evidence>
<evidence type="ECO:0000256" key="11">
    <source>
        <dbReference type="ARBA" id="ARBA00023098"/>
    </source>
</evidence>
<evidence type="ECO:0000259" key="16">
    <source>
        <dbReference type="PROSITE" id="PS51203"/>
    </source>
</evidence>
<comment type="similarity">
    <text evidence="3 15">Belongs to the very long-chain fatty acids dehydratase HACD family.</text>
</comment>
<dbReference type="OrthoDB" id="2157530at2759"/>
<comment type="catalytic activity">
    <reaction evidence="15">
        <text>a very-long-chain (3R)-3-hydroxyacyl-CoA = a very-long-chain (2E)-enoyl-CoA + H2O</text>
        <dbReference type="Rhea" id="RHEA:45812"/>
        <dbReference type="ChEBI" id="CHEBI:15377"/>
        <dbReference type="ChEBI" id="CHEBI:83728"/>
        <dbReference type="ChEBI" id="CHEBI:85440"/>
        <dbReference type="EC" id="4.2.1.134"/>
    </reaction>
</comment>
<dbReference type="AlphaFoldDB" id="A0A4U5MSP9"/>
<sequence>MSSTTRPSHSPQFPSFPIQFSDRASDFCSPLHNSPNSFDLFHTHSSVELVFSFFCSSTTFFGQKQTRLSLSEQQLQRFFANLVFPQTRCVACGHLVVTGRAAMNTPFVYWAQDEKNVFLRVDIRDAENVEERAESKIFALKALGTAANGNGSYGFELGLFGEIHKAEKDIQVKPHGSNINVILKKRTQGFWPSLTADKAKLNWLKIDFDRWIDPDAEADAEEERKEEALTRQRREDFAQSDISGSHDIDEMTRRLLQKNGNIVKSPEQLQELLNSMFNSQSLYLCFYNVIMYLIHLFVVLRIGYGLSTRGLNYVDEFWHENVAWIRLATTLQYVDVAHAILGMTKSGYQAALVQVSGRLAMTYILAGCDHLTTSWTTLFLVLDWFAIECFRYPYYALSVIKIENYWATWLRYSAWIPLYPTGLTLEFISMARAIPLYYSTGQYGFEMPNFFNMSFNFGVFLAVFLIGVFPFIAFYLLSHMKHQRAKKMVELCKKKA</sequence>
<evidence type="ECO:0000256" key="7">
    <source>
        <dbReference type="ARBA" id="ARBA00022824"/>
    </source>
</evidence>
<dbReference type="CDD" id="cd06465">
    <property type="entry name" value="p23_hB-ind1_like"/>
    <property type="match status" value="1"/>
</dbReference>
<keyword evidence="8 15" id="KW-0276">Fatty acid metabolism</keyword>
<evidence type="ECO:0000256" key="8">
    <source>
        <dbReference type="ARBA" id="ARBA00022832"/>
    </source>
</evidence>
<comment type="caution">
    <text evidence="15">Lacks conserved residue(s) required for the propagation of feature annotation.</text>
</comment>
<evidence type="ECO:0000313" key="17">
    <source>
        <dbReference type="EMBL" id="TKR72730.1"/>
    </source>
</evidence>
<dbReference type="InterPro" id="IPR007052">
    <property type="entry name" value="CS_dom"/>
</dbReference>
<dbReference type="GO" id="GO:0005789">
    <property type="term" value="C:endoplasmic reticulum membrane"/>
    <property type="evidence" value="ECO:0007669"/>
    <property type="project" value="UniProtKB-SubCell"/>
</dbReference>
<dbReference type="GO" id="GO:0102158">
    <property type="term" value="F:very-long-chain (3R)-3-hydroxyacyl-CoA dehydratase activity"/>
    <property type="evidence" value="ECO:0007669"/>
    <property type="project" value="UniProtKB-EC"/>
</dbReference>
<comment type="caution">
    <text evidence="17">The sequence shown here is derived from an EMBL/GenBank/DDBJ whole genome shotgun (WGS) entry which is preliminary data.</text>
</comment>
<dbReference type="Pfam" id="PF04387">
    <property type="entry name" value="PTPLA"/>
    <property type="match status" value="1"/>
</dbReference>
<keyword evidence="10" id="KW-0175">Coiled coil</keyword>
<keyword evidence="12 15" id="KW-0472">Membrane</keyword>
<comment type="subcellular location">
    <subcellularLocation>
        <location evidence="1 15">Endoplasmic reticulum membrane</location>
        <topology evidence="1 15">Multi-pass membrane protein</topology>
    </subcellularLocation>
</comment>
<keyword evidence="5 15" id="KW-0444">Lipid biosynthesis</keyword>
<protein>
    <recommendedName>
        <fullName evidence="4 15">Very-long-chain (3R)-3-hydroxyacyl-CoA dehydratase</fullName>
        <ecNumber evidence="4 15">4.2.1.134</ecNumber>
    </recommendedName>
</protein>
<evidence type="ECO:0000256" key="13">
    <source>
        <dbReference type="ARBA" id="ARBA00023160"/>
    </source>
</evidence>
<dbReference type="Gene3D" id="2.60.40.790">
    <property type="match status" value="1"/>
</dbReference>
<evidence type="ECO:0000256" key="1">
    <source>
        <dbReference type="ARBA" id="ARBA00004477"/>
    </source>
</evidence>
<dbReference type="PROSITE" id="PS51203">
    <property type="entry name" value="CS"/>
    <property type="match status" value="1"/>
</dbReference>